<dbReference type="Gene3D" id="3.40.50.12780">
    <property type="entry name" value="N-terminal domain of ligase-like"/>
    <property type="match status" value="1"/>
</dbReference>
<dbReference type="Pfam" id="PF00501">
    <property type="entry name" value="AMP-binding"/>
    <property type="match status" value="1"/>
</dbReference>
<sequence>MIYNEKYETMDIDEKKELQLRRLQKIVKTAYEKVPFYKKKFDDAGVKPEDIKTLKDIEKIPFTTKADLREAYPFGMFAVDEEEIVEIHTTSGTTGKPTVTGYTKKDIGIWQEIIARAIVMAGGGKKDIIQNGYGYGLFTGGLGVHHGGYKLGAIVVPMSSGNTKRQLEIMSDFQTTILTCTPSYAMYLAESLEKIGLTKKDISLKTGIFGAEMWTSEMRDKLEEKLGIDALNIYGLTELTGPGVAMECLEKSGLHISDDHFYPEIIDPKTKKSLNEGEKGELVLTTLTKEGMPVIRFRTKDLTSINWNKCKCGRTTPRISRISGRSDDMLKVRGVIVFPSQIESAILKIEGLTPNYQIIITRPEFLDEIDILVEATPALFSDEMKEMEEIEIKIANEIKKEIGLRVNLQIVESESLPRSEGKAVRVIDKRNLEN</sequence>
<dbReference type="Gene3D" id="3.30.300.30">
    <property type="match status" value="1"/>
</dbReference>
<keyword evidence="4" id="KW-0547">Nucleotide-binding</keyword>
<dbReference type="PANTHER" id="PTHR43439">
    <property type="entry name" value="PHENYLACETATE-COENZYME A LIGASE"/>
    <property type="match status" value="1"/>
</dbReference>
<dbReference type="InterPro" id="IPR028154">
    <property type="entry name" value="AMP-dep_Lig_C"/>
</dbReference>
<dbReference type="GO" id="GO:0047475">
    <property type="term" value="F:phenylacetate-CoA ligase activity"/>
    <property type="evidence" value="ECO:0007669"/>
    <property type="project" value="UniProtKB-EC"/>
</dbReference>
<dbReference type="EC" id="6.2.1.30" evidence="7"/>
<dbReference type="InterPro" id="IPR042099">
    <property type="entry name" value="ANL_N_sf"/>
</dbReference>
<dbReference type="PATRIC" id="fig|49547.3.peg.542"/>
<dbReference type="PANTHER" id="PTHR43439:SF1">
    <property type="entry name" value="PHENYLACETATE-COENZYME A LIGASE"/>
    <property type="match status" value="1"/>
</dbReference>
<accession>A0A166CA98</accession>
<dbReference type="InterPro" id="IPR000873">
    <property type="entry name" value="AMP-dep_synth/lig_dom"/>
</dbReference>
<evidence type="ECO:0000256" key="2">
    <source>
        <dbReference type="ARBA" id="ARBA00011245"/>
    </source>
</evidence>
<dbReference type="Pfam" id="PF14535">
    <property type="entry name" value="AMP-binding_C_2"/>
    <property type="match status" value="1"/>
</dbReference>
<dbReference type="Proteomes" id="UP000077245">
    <property type="component" value="Unassembled WGS sequence"/>
</dbReference>
<dbReference type="OrthoDB" id="37928at2157"/>
<evidence type="ECO:0000259" key="5">
    <source>
        <dbReference type="Pfam" id="PF00501"/>
    </source>
</evidence>
<feature type="domain" description="AMP-dependent synthetase/ligase" evidence="5">
    <location>
        <begin position="22"/>
        <end position="284"/>
    </location>
</feature>
<keyword evidence="3 7" id="KW-0436">Ligase</keyword>
<name>A0A166CA98_9EURY</name>
<dbReference type="InterPro" id="IPR011880">
    <property type="entry name" value="PA_CoA_ligase"/>
</dbReference>
<dbReference type="PIRSF" id="PIRSF006444">
    <property type="entry name" value="PaaK"/>
    <property type="match status" value="1"/>
</dbReference>
<dbReference type="InterPro" id="IPR051414">
    <property type="entry name" value="Adenylate-forming_Reductase"/>
</dbReference>
<feature type="domain" description="AMP-dependent ligase C-terminal" evidence="6">
    <location>
        <begin position="334"/>
        <end position="430"/>
    </location>
</feature>
<evidence type="ECO:0000256" key="4">
    <source>
        <dbReference type="ARBA" id="ARBA00022741"/>
    </source>
</evidence>
<dbReference type="CDD" id="cd05913">
    <property type="entry name" value="PaaK"/>
    <property type="match status" value="1"/>
</dbReference>
<dbReference type="RefSeq" id="WP_067089820.1">
    <property type="nucleotide sequence ID" value="NZ_LWMV01000105.1"/>
</dbReference>
<dbReference type="FunFam" id="3.40.50.12780:FF:000016">
    <property type="entry name" value="Phenylacetate-coenzyme A ligase"/>
    <property type="match status" value="1"/>
</dbReference>
<dbReference type="GO" id="GO:0000166">
    <property type="term" value="F:nucleotide binding"/>
    <property type="evidence" value="ECO:0007669"/>
    <property type="project" value="UniProtKB-KW"/>
</dbReference>
<comment type="pathway">
    <text evidence="1">Aromatic compound metabolism.</text>
</comment>
<reference evidence="7 8" key="1">
    <citation type="submission" date="2016-04" db="EMBL/GenBank/DDBJ databases">
        <title>Genome sequence of Methanobrevibacter curvatus DSM 11111.</title>
        <authorList>
            <person name="Poehlein A."/>
            <person name="Seedorf H."/>
            <person name="Daniel R."/>
        </authorList>
    </citation>
    <scope>NUCLEOTIDE SEQUENCE [LARGE SCALE GENOMIC DNA]</scope>
    <source>
        <strain evidence="7 8">DSM 11111</strain>
    </source>
</reference>
<dbReference type="AlphaFoldDB" id="A0A166CA98"/>
<comment type="subunit">
    <text evidence="2">Monomer.</text>
</comment>
<gene>
    <name evidence="7" type="primary">paaK_1</name>
    <name evidence="7" type="ORF">MBCUR_05170</name>
</gene>
<protein>
    <submittedName>
        <fullName evidence="7">Phenylacetate-coenzyme A ligase</fullName>
        <ecNumber evidence="7">6.2.1.30</ecNumber>
    </submittedName>
</protein>
<evidence type="ECO:0000313" key="8">
    <source>
        <dbReference type="Proteomes" id="UP000077245"/>
    </source>
</evidence>
<evidence type="ECO:0000259" key="6">
    <source>
        <dbReference type="Pfam" id="PF14535"/>
    </source>
</evidence>
<evidence type="ECO:0000256" key="1">
    <source>
        <dbReference type="ARBA" id="ARBA00005211"/>
    </source>
</evidence>
<dbReference type="GO" id="GO:0010124">
    <property type="term" value="P:phenylacetate catabolic process"/>
    <property type="evidence" value="ECO:0007669"/>
    <property type="project" value="InterPro"/>
</dbReference>
<dbReference type="InterPro" id="IPR045851">
    <property type="entry name" value="AMP-bd_C_sf"/>
</dbReference>
<evidence type="ECO:0000256" key="3">
    <source>
        <dbReference type="ARBA" id="ARBA00022598"/>
    </source>
</evidence>
<dbReference type="EMBL" id="LWMV01000105">
    <property type="protein sequence ID" value="KZX14293.1"/>
    <property type="molecule type" value="Genomic_DNA"/>
</dbReference>
<dbReference type="STRING" id="49547.MBCUR_05170"/>
<dbReference type="SUPFAM" id="SSF56801">
    <property type="entry name" value="Acetyl-CoA synthetase-like"/>
    <property type="match status" value="1"/>
</dbReference>
<evidence type="ECO:0000313" key="7">
    <source>
        <dbReference type="EMBL" id="KZX14293.1"/>
    </source>
</evidence>
<proteinExistence type="predicted"/>
<keyword evidence="8" id="KW-1185">Reference proteome</keyword>
<organism evidence="7 8">
    <name type="scientific">Methanobrevibacter curvatus</name>
    <dbReference type="NCBI Taxonomy" id="49547"/>
    <lineage>
        <taxon>Archaea</taxon>
        <taxon>Methanobacteriati</taxon>
        <taxon>Methanobacteriota</taxon>
        <taxon>Methanomada group</taxon>
        <taxon>Methanobacteria</taxon>
        <taxon>Methanobacteriales</taxon>
        <taxon>Methanobacteriaceae</taxon>
        <taxon>Methanobrevibacter</taxon>
    </lineage>
</organism>
<comment type="caution">
    <text evidence="7">The sequence shown here is derived from an EMBL/GenBank/DDBJ whole genome shotgun (WGS) entry which is preliminary data.</text>
</comment>